<name>A0A9P6D0K8_9AGAR</name>
<dbReference type="Proteomes" id="UP000807469">
    <property type="component" value="Unassembled WGS sequence"/>
</dbReference>
<keyword evidence="2" id="KW-0732">Signal</keyword>
<evidence type="ECO:0000313" key="4">
    <source>
        <dbReference type="Proteomes" id="UP000807469"/>
    </source>
</evidence>
<gene>
    <name evidence="3" type="ORF">BDN70DRAFT_993943</name>
</gene>
<dbReference type="AlphaFoldDB" id="A0A9P6D0K8"/>
<organism evidence="3 4">
    <name type="scientific">Pholiota conissans</name>
    <dbReference type="NCBI Taxonomy" id="109636"/>
    <lineage>
        <taxon>Eukaryota</taxon>
        <taxon>Fungi</taxon>
        <taxon>Dikarya</taxon>
        <taxon>Basidiomycota</taxon>
        <taxon>Agaricomycotina</taxon>
        <taxon>Agaricomycetes</taxon>
        <taxon>Agaricomycetidae</taxon>
        <taxon>Agaricales</taxon>
        <taxon>Agaricineae</taxon>
        <taxon>Strophariaceae</taxon>
        <taxon>Pholiota</taxon>
    </lineage>
</organism>
<dbReference type="OrthoDB" id="10624889at2759"/>
<feature type="compositionally biased region" description="Polar residues" evidence="1">
    <location>
        <begin position="75"/>
        <end position="86"/>
    </location>
</feature>
<reference evidence="3" key="1">
    <citation type="submission" date="2020-11" db="EMBL/GenBank/DDBJ databases">
        <authorList>
            <consortium name="DOE Joint Genome Institute"/>
            <person name="Ahrendt S."/>
            <person name="Riley R."/>
            <person name="Andreopoulos W."/>
            <person name="Labutti K."/>
            <person name="Pangilinan J."/>
            <person name="Ruiz-Duenas F.J."/>
            <person name="Barrasa J.M."/>
            <person name="Sanchez-Garcia M."/>
            <person name="Camarero S."/>
            <person name="Miyauchi S."/>
            <person name="Serrano A."/>
            <person name="Linde D."/>
            <person name="Babiker R."/>
            <person name="Drula E."/>
            <person name="Ayuso-Fernandez I."/>
            <person name="Pacheco R."/>
            <person name="Padilla G."/>
            <person name="Ferreira P."/>
            <person name="Barriuso J."/>
            <person name="Kellner H."/>
            <person name="Castanera R."/>
            <person name="Alfaro M."/>
            <person name="Ramirez L."/>
            <person name="Pisabarro A.G."/>
            <person name="Kuo A."/>
            <person name="Tritt A."/>
            <person name="Lipzen A."/>
            <person name="He G."/>
            <person name="Yan M."/>
            <person name="Ng V."/>
            <person name="Cullen D."/>
            <person name="Martin F."/>
            <person name="Rosso M.-N."/>
            <person name="Henrissat B."/>
            <person name="Hibbett D."/>
            <person name="Martinez A.T."/>
            <person name="Grigoriev I.V."/>
        </authorList>
    </citation>
    <scope>NUCLEOTIDE SEQUENCE</scope>
    <source>
        <strain evidence="3">CIRM-BRFM 674</strain>
    </source>
</reference>
<keyword evidence="4" id="KW-1185">Reference proteome</keyword>
<feature type="region of interest" description="Disordered" evidence="1">
    <location>
        <begin position="75"/>
        <end position="100"/>
    </location>
</feature>
<comment type="caution">
    <text evidence="3">The sequence shown here is derived from an EMBL/GenBank/DDBJ whole genome shotgun (WGS) entry which is preliminary data.</text>
</comment>
<protein>
    <submittedName>
        <fullName evidence="3">Uncharacterized protein</fullName>
    </submittedName>
</protein>
<evidence type="ECO:0000256" key="1">
    <source>
        <dbReference type="SAM" id="MobiDB-lite"/>
    </source>
</evidence>
<accession>A0A9P6D0K8</accession>
<feature type="chain" id="PRO_5040174221" evidence="2">
    <location>
        <begin position="21"/>
        <end position="292"/>
    </location>
</feature>
<proteinExistence type="predicted"/>
<sequence length="292" mass="32837">MVSALECLVSLWVFLRCLFSFSWKKHPQRTSASKTALYGNDATIHPTGRGHHEKFIPLSKRETLYEFYGTERSFENSGRSMGTSGELSDKPLQRDNAFANDDPMKRNDICSIINGPEYDSSTDSSAALDHMDSLSSDATDQEGLRESIMQDILGALNSEADISDSYYADDDTSDEFLAGSPFLERNSSNWDDIDDPLNTTPPDASWKHEVAVAMHAFRNCKVDSDDILAALLPAGEQRLSFRSARRLSQRKQLQEIQEWRNDFGDDDEDDIESVLDMRGGVDYAVDSTFRFP</sequence>
<dbReference type="EMBL" id="MU155227">
    <property type="protein sequence ID" value="KAF9478748.1"/>
    <property type="molecule type" value="Genomic_DNA"/>
</dbReference>
<feature type="signal peptide" evidence="2">
    <location>
        <begin position="1"/>
        <end position="20"/>
    </location>
</feature>
<evidence type="ECO:0000256" key="2">
    <source>
        <dbReference type="SAM" id="SignalP"/>
    </source>
</evidence>
<evidence type="ECO:0000313" key="3">
    <source>
        <dbReference type="EMBL" id="KAF9478748.1"/>
    </source>
</evidence>